<dbReference type="Gene3D" id="3.40.50.300">
    <property type="entry name" value="P-loop containing nucleotide triphosphate hydrolases"/>
    <property type="match status" value="1"/>
</dbReference>
<keyword evidence="2" id="KW-1185">Reference proteome</keyword>
<accession>A0A543NFJ3</accession>
<evidence type="ECO:0000313" key="2">
    <source>
        <dbReference type="Proteomes" id="UP000317422"/>
    </source>
</evidence>
<organism evidence="1 2">
    <name type="scientific">Haloactinospora alba</name>
    <dbReference type="NCBI Taxonomy" id="405555"/>
    <lineage>
        <taxon>Bacteria</taxon>
        <taxon>Bacillati</taxon>
        <taxon>Actinomycetota</taxon>
        <taxon>Actinomycetes</taxon>
        <taxon>Streptosporangiales</taxon>
        <taxon>Nocardiopsidaceae</taxon>
        <taxon>Haloactinospora</taxon>
    </lineage>
</organism>
<comment type="caution">
    <text evidence="1">The sequence shown here is derived from an EMBL/GenBank/DDBJ whole genome shotgun (WGS) entry which is preliminary data.</text>
</comment>
<proteinExistence type="predicted"/>
<dbReference type="AlphaFoldDB" id="A0A543NFJ3"/>
<dbReference type="Proteomes" id="UP000317422">
    <property type="component" value="Unassembled WGS sequence"/>
</dbReference>
<evidence type="ECO:0008006" key="3">
    <source>
        <dbReference type="Google" id="ProtNLM"/>
    </source>
</evidence>
<reference evidence="1 2" key="1">
    <citation type="submission" date="2019-06" db="EMBL/GenBank/DDBJ databases">
        <title>Sequencing the genomes of 1000 actinobacteria strains.</title>
        <authorList>
            <person name="Klenk H.-P."/>
        </authorList>
    </citation>
    <scope>NUCLEOTIDE SEQUENCE [LARGE SCALE GENOMIC DNA]</scope>
    <source>
        <strain evidence="1 2">DSM 45015</strain>
    </source>
</reference>
<name>A0A543NFJ3_9ACTN</name>
<dbReference type="InterPro" id="IPR027417">
    <property type="entry name" value="P-loop_NTPase"/>
</dbReference>
<protein>
    <recommendedName>
        <fullName evidence="3">Phage terminase large subunit-like protein</fullName>
    </recommendedName>
</protein>
<gene>
    <name evidence="1" type="ORF">FHX37_0487</name>
</gene>
<sequence>MTISPPAALLGHQEPRILSSPPRVSTAGDDAIEVATMAGLDLDPWQKLTLREALGEQEETFYNELLGQHQRKWASFEVGQVVSRQNGKGGVIEARELAGLFAFGERVLIHTAHQFDTSAEAFTRILTLIENTPEFDAQVKKVSHSHGKEGIFLKSGQRLLFKARSKGGGRGFSGDVVFLDEAMFLPPEVMAALMPTLSARPNPQIWYLGSAGNKESIQLGRVRNRALAGGDPSLCYLEWSANACGQLCPEECEDHDRRDAPETWARANPALGIRISVDYVRNEFRSLGHAEFDQERLGVGDWPSEGEGWQVIPEDAWTALVDPGSQPRNPVCFSLDVNPERSMGAIGVAGVRPDGLYHVEVVDHLPGVTWMVPRALELIEKWKPAAVVVGNFGPAASLIPDLEAKDVTVIKASMNERAAAAGGFVDACVRPSSAPDGWRSTVRHLDQGSLTGAVSSATAHQVGRDGAFVWGRDTPSSDISPLVAASQALWGYRKFGRKESPKPFALVGSS</sequence>
<dbReference type="EMBL" id="VFQC01000001">
    <property type="protein sequence ID" value="TQN30605.1"/>
    <property type="molecule type" value="Genomic_DNA"/>
</dbReference>
<evidence type="ECO:0000313" key="1">
    <source>
        <dbReference type="EMBL" id="TQN30605.1"/>
    </source>
</evidence>